<accession>A0AAE3FK45</accession>
<evidence type="ECO:0000313" key="6">
    <source>
        <dbReference type="EMBL" id="MCI5756008.1"/>
    </source>
</evidence>
<proteinExistence type="inferred from homology"/>
<dbReference type="SUPFAM" id="SSF88713">
    <property type="entry name" value="Glycoside hydrolase/deacetylase"/>
    <property type="match status" value="1"/>
</dbReference>
<dbReference type="Pfam" id="PF07748">
    <property type="entry name" value="Glyco_hydro_38C"/>
    <property type="match status" value="1"/>
</dbReference>
<dbReference type="PANTHER" id="PTHR46017:SF1">
    <property type="entry name" value="ALPHA-MANNOSIDASE 2C1"/>
    <property type="match status" value="1"/>
</dbReference>
<dbReference type="FunFam" id="3.20.110.10:FF:000002">
    <property type="entry name" value="alpha-mannosidase 2C1 isoform X1"/>
    <property type="match status" value="1"/>
</dbReference>
<evidence type="ECO:0000256" key="2">
    <source>
        <dbReference type="ARBA" id="ARBA00022723"/>
    </source>
</evidence>
<name>A0AAE3FK45_9BACT</name>
<dbReference type="SMART" id="SM00872">
    <property type="entry name" value="Alpha-mann_mid"/>
    <property type="match status" value="1"/>
</dbReference>
<dbReference type="InterPro" id="IPR015341">
    <property type="entry name" value="Glyco_hydro_38_cen"/>
</dbReference>
<dbReference type="SUPFAM" id="SSF74650">
    <property type="entry name" value="Galactose mutarotase-like"/>
    <property type="match status" value="1"/>
</dbReference>
<dbReference type="PANTHER" id="PTHR46017">
    <property type="entry name" value="ALPHA-MANNOSIDASE 2C1"/>
    <property type="match status" value="1"/>
</dbReference>
<keyword evidence="2" id="KW-0479">Metal-binding</keyword>
<sequence length="1037" mass="117346">MVCDIFNRRLYDKLEYANNVYAKLIYKTLFPVSDALYLETKEHFRLPPEGEWKPMPLSPQWWGGEYQNIWVKTTVTVPKEAEGKKLFLVPHTGAVETLFFLDGKPRGIINSKNDFIGGMHSAQMITDNARAGDTYQIALECYAGHLDTGTQPYDHYGEDMMAQHETCCRRYYEGMNIAVRNDEVWGFVYDLKAALQMVRDLPDGTDLQAKAKRILEEVFTVLIQYPDDYPEEEWTASVAESRRLMAPLFEKTDCDAAFNGKIALIGHSHMDSAWVWPMAETVRKCARTYSNVLRLMEQYPEYTFVQSSALHLEWMRLYYPDIFEGIRQRVAEGRYEPNGGVWVECDGNIPSGESFIRQFLKGQLYTRKYFGYTGDTFWLCDTFGYSAAIPQLMRGACLKNFCTTKISWNEVNAYPHDLFTWRGIDGSGVLTHFHNHFVFPDISTVRSEMLNIRHKEVYNGKLLPFGYGDGGGGPTPGMLEDARRMKGLPGMPKAECTTVSAFMKDAAENARDLPEFFGELYLEKHRGVLTQNHDIKNVNRRLEYALRDMEYMNVLAGEPMHKKTDGFYRTVLANQAHDIISGTSLDEVHRVALKEGRDILSESAGIVKEYASSFTDGSPDSITVFNTLSFGRDDLLCLENTGGGVEGCPSQEVTDLCGRRTLLVRTPEREGFSAVSYKLTGEKYTAPSPFRYENNRLETPHLSVTFDEAGYITSLIVRKDGRELRRPGGEPLNTFYAGESVPHEWDSYDLDYAVRLKMKPHRKLLSREVAADGALCFIIRSAYAVGKCSTLTQDMIFYADSTRVDFHTFVDWKDKRTSLKVGFDLNLLASSMRNEIQFGFLDRATTENTYTDIARFEVCNHKWTDISEGRFGVALLNDCKYGISAHNSELRLSLEQGGAHPDITAGAGRHEFTYSLLPHDGPMDVNNVTKPAYMLNVKPVTVPGTLKEPMTPFVGISSDHVICEAVKCAELVPDAAVLRFYEAERSAAICQITVPTGYKRAFAVNMIEDIEKELPVANGKITLHFSPFSIHTVMFTK</sequence>
<dbReference type="GO" id="GO:0046872">
    <property type="term" value="F:metal ion binding"/>
    <property type="evidence" value="ECO:0007669"/>
    <property type="project" value="UniProtKB-KW"/>
</dbReference>
<feature type="domain" description="Glycoside hydrolase family 38 central" evidence="5">
    <location>
        <begin position="523"/>
        <end position="596"/>
    </location>
</feature>
<dbReference type="EMBL" id="JALEMU010000111">
    <property type="protein sequence ID" value="MCI5756008.1"/>
    <property type="molecule type" value="Genomic_DNA"/>
</dbReference>
<evidence type="ECO:0000313" key="7">
    <source>
        <dbReference type="Proteomes" id="UP001139365"/>
    </source>
</evidence>
<dbReference type="InterPro" id="IPR011682">
    <property type="entry name" value="Glyco_hydro_38_C"/>
</dbReference>
<dbReference type="InterPro" id="IPR011330">
    <property type="entry name" value="Glyco_hydro/deAcase_b/a-brl"/>
</dbReference>
<dbReference type="InterPro" id="IPR037094">
    <property type="entry name" value="Glyco_hydro_38_cen_sf"/>
</dbReference>
<dbReference type="InterPro" id="IPR011013">
    <property type="entry name" value="Gal_mutarotase_sf_dom"/>
</dbReference>
<dbReference type="AlphaFoldDB" id="A0AAE3FK45"/>
<dbReference type="Pfam" id="PF01074">
    <property type="entry name" value="Glyco_hydro_38N"/>
    <property type="match status" value="1"/>
</dbReference>
<dbReference type="CDD" id="cd10789">
    <property type="entry name" value="GH38N_AMII_ER_cytosolic"/>
    <property type="match status" value="1"/>
</dbReference>
<reference evidence="6 7" key="1">
    <citation type="submission" date="2022-03" db="EMBL/GenBank/DDBJ databases">
        <title>Metagenome-assembled genomes from swine fecal metagenomes.</title>
        <authorList>
            <person name="Holman D.B."/>
            <person name="Kommadath A."/>
        </authorList>
    </citation>
    <scope>NUCLEOTIDE SEQUENCE [LARGE SCALE GENOMIC DNA]</scope>
    <source>
        <strain evidence="6">SUG147</strain>
    </source>
</reference>
<dbReference type="Proteomes" id="UP001139365">
    <property type="component" value="Unassembled WGS sequence"/>
</dbReference>
<dbReference type="GO" id="GO:0006013">
    <property type="term" value="P:mannose metabolic process"/>
    <property type="evidence" value="ECO:0007669"/>
    <property type="project" value="InterPro"/>
</dbReference>
<gene>
    <name evidence="6" type="ORF">MR241_06915</name>
</gene>
<evidence type="ECO:0000256" key="3">
    <source>
        <dbReference type="ARBA" id="ARBA00022801"/>
    </source>
</evidence>
<keyword evidence="3 6" id="KW-0378">Hydrolase</keyword>
<evidence type="ECO:0000259" key="5">
    <source>
        <dbReference type="SMART" id="SM00872"/>
    </source>
</evidence>
<dbReference type="Gene3D" id="2.60.40.2220">
    <property type="match status" value="1"/>
</dbReference>
<keyword evidence="4" id="KW-0326">Glycosidase</keyword>
<dbReference type="GO" id="GO:0030246">
    <property type="term" value="F:carbohydrate binding"/>
    <property type="evidence" value="ECO:0007669"/>
    <property type="project" value="InterPro"/>
</dbReference>
<dbReference type="InterPro" id="IPR000602">
    <property type="entry name" value="Glyco_hydro_38_N"/>
</dbReference>
<comment type="similarity">
    <text evidence="1">Belongs to the glycosyl hydrolase 38 family.</text>
</comment>
<dbReference type="Pfam" id="PF09261">
    <property type="entry name" value="Alpha-mann_mid"/>
    <property type="match status" value="1"/>
</dbReference>
<dbReference type="Gene3D" id="3.20.110.10">
    <property type="entry name" value="Glycoside hydrolase 38, N terminal domain"/>
    <property type="match status" value="1"/>
</dbReference>
<dbReference type="Gene3D" id="1.20.1270.50">
    <property type="entry name" value="Glycoside hydrolase family 38, central domain"/>
    <property type="match status" value="1"/>
</dbReference>
<dbReference type="Pfam" id="PF17677">
    <property type="entry name" value="Glyco_hydro38C2"/>
    <property type="match status" value="1"/>
</dbReference>
<dbReference type="InterPro" id="IPR027291">
    <property type="entry name" value="Glyco_hydro_38_N_sf"/>
</dbReference>
<evidence type="ECO:0000256" key="1">
    <source>
        <dbReference type="ARBA" id="ARBA00009792"/>
    </source>
</evidence>
<protein>
    <submittedName>
        <fullName evidence="6">Glycosyl hydrolase-related protein</fullName>
    </submittedName>
</protein>
<comment type="caution">
    <text evidence="6">The sequence shown here is derived from an EMBL/GenBank/DDBJ whole genome shotgun (WGS) entry which is preliminary data.</text>
</comment>
<dbReference type="GO" id="GO:0004559">
    <property type="term" value="F:alpha-mannosidase activity"/>
    <property type="evidence" value="ECO:0007669"/>
    <property type="project" value="InterPro"/>
</dbReference>
<dbReference type="InterPro" id="IPR041147">
    <property type="entry name" value="GH38_C"/>
</dbReference>
<dbReference type="InterPro" id="IPR028995">
    <property type="entry name" value="Glyco_hydro_57/38_cen_sf"/>
</dbReference>
<evidence type="ECO:0000256" key="4">
    <source>
        <dbReference type="ARBA" id="ARBA00023295"/>
    </source>
</evidence>
<dbReference type="Gene3D" id="2.70.98.30">
    <property type="entry name" value="Golgi alpha-mannosidase II, domain 4"/>
    <property type="match status" value="1"/>
</dbReference>
<organism evidence="6 7">
    <name type="scientific">Candidatus Colimorpha enterica</name>
    <dbReference type="NCBI Taxonomy" id="3083063"/>
    <lineage>
        <taxon>Bacteria</taxon>
        <taxon>Pseudomonadati</taxon>
        <taxon>Bacteroidota</taxon>
        <taxon>Bacteroidia</taxon>
        <taxon>Bacteroidales</taxon>
        <taxon>Candidatus Colimorpha</taxon>
    </lineage>
</organism>
<dbReference type="SUPFAM" id="SSF88688">
    <property type="entry name" value="Families 57/38 glycoside transferase middle domain"/>
    <property type="match status" value="1"/>
</dbReference>
<dbReference type="GO" id="GO:0009313">
    <property type="term" value="P:oligosaccharide catabolic process"/>
    <property type="evidence" value="ECO:0007669"/>
    <property type="project" value="TreeGrafter"/>
</dbReference>